<reference evidence="5 6" key="1">
    <citation type="submission" date="2015-10" db="EMBL/GenBank/DDBJ databases">
        <title>Draft genome sequence of Streptomyces canus DSM 40017, type strain for the species Streptomyces canus.</title>
        <authorList>
            <person name="Ruckert C."/>
            <person name="Winkler A."/>
            <person name="Kalinowski J."/>
            <person name="Kampfer P."/>
            <person name="Glaeser S."/>
        </authorList>
    </citation>
    <scope>NUCLEOTIDE SEQUENCE [LARGE SCALE GENOMIC DNA]</scope>
    <source>
        <strain evidence="5 6">DSM 40017</strain>
    </source>
</reference>
<dbReference type="PANTHER" id="PTHR33204:SF18">
    <property type="entry name" value="TRANSCRIPTIONAL REGULATORY PROTEIN"/>
    <property type="match status" value="1"/>
</dbReference>
<dbReference type="RefSeq" id="WP_059210914.1">
    <property type="nucleotide sequence ID" value="NZ_KQ948676.1"/>
</dbReference>
<evidence type="ECO:0000256" key="1">
    <source>
        <dbReference type="ARBA" id="ARBA00023015"/>
    </source>
</evidence>
<dbReference type="Gene3D" id="1.10.10.10">
    <property type="entry name" value="Winged helix-like DNA-binding domain superfamily/Winged helix DNA-binding domain"/>
    <property type="match status" value="1"/>
</dbReference>
<evidence type="ECO:0000256" key="2">
    <source>
        <dbReference type="ARBA" id="ARBA00023125"/>
    </source>
</evidence>
<evidence type="ECO:0000313" key="6">
    <source>
        <dbReference type="Proteomes" id="UP000053669"/>
    </source>
</evidence>
<dbReference type="PANTHER" id="PTHR33204">
    <property type="entry name" value="TRANSCRIPTIONAL REGULATOR, MARR FAMILY"/>
    <property type="match status" value="1"/>
</dbReference>
<dbReference type="AlphaFoldDB" id="A0A101RMP6"/>
<dbReference type="InterPro" id="IPR011991">
    <property type="entry name" value="ArsR-like_HTH"/>
</dbReference>
<evidence type="ECO:0000259" key="4">
    <source>
        <dbReference type="PROSITE" id="PS51118"/>
    </source>
</evidence>
<dbReference type="Proteomes" id="UP000053669">
    <property type="component" value="Unassembled WGS sequence"/>
</dbReference>
<keyword evidence="2" id="KW-0238">DNA-binding</keyword>
<feature type="domain" description="HTH hxlR-type" evidence="4">
    <location>
        <begin position="20"/>
        <end position="119"/>
    </location>
</feature>
<dbReference type="InterPro" id="IPR001845">
    <property type="entry name" value="HTH_ArsR_DNA-bd_dom"/>
</dbReference>
<name>A0A101RMP6_9ACTN</name>
<dbReference type="GO" id="GO:0003677">
    <property type="term" value="F:DNA binding"/>
    <property type="evidence" value="ECO:0007669"/>
    <property type="project" value="UniProtKB-KW"/>
</dbReference>
<keyword evidence="3" id="KW-0804">Transcription</keyword>
<accession>A0A101RMP6</accession>
<dbReference type="SUPFAM" id="SSF46785">
    <property type="entry name" value="Winged helix' DNA-binding domain"/>
    <property type="match status" value="1"/>
</dbReference>
<evidence type="ECO:0000313" key="5">
    <source>
        <dbReference type="EMBL" id="KUN58300.1"/>
    </source>
</evidence>
<dbReference type="STRING" id="58343.AQJ46_43705"/>
<dbReference type="EMBL" id="LMWU01000062">
    <property type="protein sequence ID" value="KUN58300.1"/>
    <property type="molecule type" value="Genomic_DNA"/>
</dbReference>
<dbReference type="CDD" id="cd00090">
    <property type="entry name" value="HTH_ARSR"/>
    <property type="match status" value="1"/>
</dbReference>
<evidence type="ECO:0000256" key="3">
    <source>
        <dbReference type="ARBA" id="ARBA00023163"/>
    </source>
</evidence>
<dbReference type="InterPro" id="IPR036388">
    <property type="entry name" value="WH-like_DNA-bd_sf"/>
</dbReference>
<gene>
    <name evidence="5" type="ORF">AQJ46_43705</name>
</gene>
<dbReference type="InterPro" id="IPR036390">
    <property type="entry name" value="WH_DNA-bd_sf"/>
</dbReference>
<dbReference type="PROSITE" id="PS51118">
    <property type="entry name" value="HTH_HXLR"/>
    <property type="match status" value="1"/>
</dbReference>
<dbReference type="Pfam" id="PF01638">
    <property type="entry name" value="HxlR"/>
    <property type="match status" value="1"/>
</dbReference>
<sequence>MPTPLRDSLTDRDSWYDVPCSGRLALELVSNQSTWILLREVYYGTTHFTDLARQAKVSQPTASARLTEMVDAGLLNKVSYQERGQRSRERYVLTDRGNQLMAVFFALMQWGDRHLAPDGGAVRLRHADCGAGVRAELHCNVGHTVTPDDLELVPGPAIASTEPLQEPGAV</sequence>
<organism evidence="5 6">
    <name type="scientific">Streptomyces canus</name>
    <dbReference type="NCBI Taxonomy" id="58343"/>
    <lineage>
        <taxon>Bacteria</taxon>
        <taxon>Bacillati</taxon>
        <taxon>Actinomycetota</taxon>
        <taxon>Actinomycetes</taxon>
        <taxon>Kitasatosporales</taxon>
        <taxon>Streptomycetaceae</taxon>
        <taxon>Streptomyces</taxon>
        <taxon>Streptomyces aurantiacus group</taxon>
    </lineage>
</organism>
<dbReference type="SMART" id="SM00418">
    <property type="entry name" value="HTH_ARSR"/>
    <property type="match status" value="1"/>
</dbReference>
<protein>
    <recommendedName>
        <fullName evidence="4">HTH hxlR-type domain-containing protein</fullName>
    </recommendedName>
</protein>
<comment type="caution">
    <text evidence="5">The sequence shown here is derived from an EMBL/GenBank/DDBJ whole genome shotgun (WGS) entry which is preliminary data.</text>
</comment>
<proteinExistence type="predicted"/>
<keyword evidence="1" id="KW-0805">Transcription regulation</keyword>
<dbReference type="GO" id="GO:0003700">
    <property type="term" value="F:DNA-binding transcription factor activity"/>
    <property type="evidence" value="ECO:0007669"/>
    <property type="project" value="InterPro"/>
</dbReference>
<dbReference type="InterPro" id="IPR002577">
    <property type="entry name" value="HTH_HxlR"/>
</dbReference>